<protein>
    <submittedName>
        <fullName evidence="7">Nitrate/nitrite transporter</fullName>
    </submittedName>
</protein>
<dbReference type="EMBL" id="JH597761">
    <property type="protein sequence ID" value="EHP70539.1"/>
    <property type="molecule type" value="Genomic_DNA"/>
</dbReference>
<dbReference type="InterPro" id="IPR036259">
    <property type="entry name" value="MFS_trans_sf"/>
</dbReference>
<proteinExistence type="predicted"/>
<dbReference type="eggNOG" id="arCOG00144">
    <property type="taxonomic scope" value="Archaea"/>
</dbReference>
<evidence type="ECO:0000259" key="6">
    <source>
        <dbReference type="PROSITE" id="PS50850"/>
    </source>
</evidence>
<feature type="domain" description="Major facilitator superfamily (MFS) profile" evidence="6">
    <location>
        <begin position="7"/>
        <end position="481"/>
    </location>
</feature>
<feature type="transmembrane region" description="Helical" evidence="5">
    <location>
        <begin position="171"/>
        <end position="191"/>
    </location>
</feature>
<accession>H2C2R8</accession>
<dbReference type="Proteomes" id="UP000003980">
    <property type="component" value="Unassembled WGS sequence"/>
</dbReference>
<dbReference type="OrthoDB" id="117970at2157"/>
<feature type="transmembrane region" description="Helical" evidence="5">
    <location>
        <begin position="513"/>
        <end position="530"/>
    </location>
</feature>
<feature type="transmembrane region" description="Helical" evidence="5">
    <location>
        <begin position="349"/>
        <end position="368"/>
    </location>
</feature>
<dbReference type="InterPro" id="IPR020846">
    <property type="entry name" value="MFS_dom"/>
</dbReference>
<name>H2C2R8_9CREN</name>
<sequence length="546" mass="58476">METKWTALINSSMAMFMAFANYNMIIIALPAIFSGIGFNPTNPDALVYLMWLILGYMIVTSALVVTFGKISDMYGRTRFYTMGFGIFTVASLLLASVTSTGNTGMLELILFRILQGVGGGFLMVNSSAILTDYFPKWELGKALGLNQVSGLVGGVVGLILGGVLSEIDWRLIFLVNVPVGILGTLWSWLTLKDKGVKAKESIDVLGNLLFGSFLVLLLVSVTFILIPYGGADLGFGNPMVFLGIPASFVLLALFVIVEKRAKTPLFDLSLFKIRDFAVANFTNVVASLGRQGITITLVLLLQAIWLPIHGYPFSSTPFWSGIFLIPNMLGFAVFGPISGWLSDRYGSKTFTFAGLMLSALGFGLLYLLPVNFPYWEFSLAIFLIGGGMGLFNSPNLADIMSSVGPELRGRASGIRAALGNTASTVSVAFYMAIIITGMSTTLNQAINQALGSLGLDASVNISAPVALFSALLGYNPMSGIASSLPPSVASKLSSPDFFANAIAPSFFSGFHDILAVSIVLLVFSAILSAMREGRARKEEVLIKRVE</sequence>
<feature type="transmembrane region" description="Helical" evidence="5">
    <location>
        <begin position="318"/>
        <end position="337"/>
    </location>
</feature>
<feature type="transmembrane region" description="Helical" evidence="5">
    <location>
        <begin position="45"/>
        <end position="67"/>
    </location>
</feature>
<reference evidence="7 8" key="1">
    <citation type="submission" date="2012-01" db="EMBL/GenBank/DDBJ databases">
        <title>Improved High-Quality Draft sequence of Metallosphaera yellowstonensis MK1.</title>
        <authorList>
            <consortium name="US DOE Joint Genome Institute"/>
            <person name="Lucas S."/>
            <person name="Han J."/>
            <person name="Cheng J.-F."/>
            <person name="Goodwin L."/>
            <person name="Pitluck S."/>
            <person name="Peters L."/>
            <person name="Teshima H."/>
            <person name="Detter J.C."/>
            <person name="Han C."/>
            <person name="Tapia R."/>
            <person name="Land M."/>
            <person name="Hauser L."/>
            <person name="Kyrpides N."/>
            <person name="Kozubal M."/>
            <person name="Macur R.E."/>
            <person name="Jay Z."/>
            <person name="Inskeep W."/>
            <person name="Woyke T."/>
        </authorList>
    </citation>
    <scope>NUCLEOTIDE SEQUENCE [LARGE SCALE GENOMIC DNA]</scope>
    <source>
        <strain evidence="7 8">MK1</strain>
    </source>
</reference>
<dbReference type="RefSeq" id="WP_009071292.1">
    <property type="nucleotide sequence ID" value="NZ_JH597761.1"/>
</dbReference>
<evidence type="ECO:0000256" key="1">
    <source>
        <dbReference type="ARBA" id="ARBA00004141"/>
    </source>
</evidence>
<dbReference type="InterPro" id="IPR011701">
    <property type="entry name" value="MFS"/>
</dbReference>
<evidence type="ECO:0000256" key="3">
    <source>
        <dbReference type="ARBA" id="ARBA00022989"/>
    </source>
</evidence>
<evidence type="ECO:0000256" key="5">
    <source>
        <dbReference type="SAM" id="Phobius"/>
    </source>
</evidence>
<dbReference type="Pfam" id="PF07690">
    <property type="entry name" value="MFS_1"/>
    <property type="match status" value="1"/>
</dbReference>
<dbReference type="STRING" id="671065.MetMK1DRAFT_00010420"/>
<organism evidence="7 8">
    <name type="scientific">Metallosphaera yellowstonensis MK1</name>
    <dbReference type="NCBI Taxonomy" id="671065"/>
    <lineage>
        <taxon>Archaea</taxon>
        <taxon>Thermoproteota</taxon>
        <taxon>Thermoprotei</taxon>
        <taxon>Sulfolobales</taxon>
        <taxon>Sulfolobaceae</taxon>
        <taxon>Metallosphaera</taxon>
    </lineage>
</organism>
<dbReference type="PANTHER" id="PTHR23501:SF5">
    <property type="entry name" value="TRANSPORT PROTEIN"/>
    <property type="match status" value="1"/>
</dbReference>
<feature type="transmembrane region" description="Helical" evidence="5">
    <location>
        <begin position="203"/>
        <end position="226"/>
    </location>
</feature>
<feature type="transmembrane region" description="Helical" evidence="5">
    <location>
        <begin position="413"/>
        <end position="435"/>
    </location>
</feature>
<dbReference type="PROSITE" id="PS50850">
    <property type="entry name" value="MFS"/>
    <property type="match status" value="1"/>
</dbReference>
<evidence type="ECO:0000256" key="2">
    <source>
        <dbReference type="ARBA" id="ARBA00022692"/>
    </source>
</evidence>
<feature type="transmembrane region" description="Helical" evidence="5">
    <location>
        <begin position="79"/>
        <end position="97"/>
    </location>
</feature>
<dbReference type="Gene3D" id="1.20.1250.20">
    <property type="entry name" value="MFS general substrate transporter like domains"/>
    <property type="match status" value="2"/>
</dbReference>
<keyword evidence="8" id="KW-1185">Reference proteome</keyword>
<gene>
    <name evidence="7" type="ORF">MetMK1DRAFT_00010420</name>
</gene>
<dbReference type="HOGENOM" id="CLU_000960_28_3_2"/>
<dbReference type="AlphaFoldDB" id="H2C2R8"/>
<keyword evidence="3 5" id="KW-1133">Transmembrane helix</keyword>
<evidence type="ECO:0000256" key="4">
    <source>
        <dbReference type="ARBA" id="ARBA00023136"/>
    </source>
</evidence>
<feature type="transmembrane region" description="Helical" evidence="5">
    <location>
        <begin position="143"/>
        <end position="165"/>
    </location>
</feature>
<evidence type="ECO:0000313" key="8">
    <source>
        <dbReference type="Proteomes" id="UP000003980"/>
    </source>
</evidence>
<feature type="transmembrane region" description="Helical" evidence="5">
    <location>
        <begin position="12"/>
        <end position="33"/>
    </location>
</feature>
<feature type="transmembrane region" description="Helical" evidence="5">
    <location>
        <begin position="374"/>
        <end position="392"/>
    </location>
</feature>
<feature type="transmembrane region" description="Helical" evidence="5">
    <location>
        <begin position="238"/>
        <end position="257"/>
    </location>
</feature>
<dbReference type="PANTHER" id="PTHR23501">
    <property type="entry name" value="MAJOR FACILITATOR SUPERFAMILY"/>
    <property type="match status" value="1"/>
</dbReference>
<dbReference type="GO" id="GO:0022857">
    <property type="term" value="F:transmembrane transporter activity"/>
    <property type="evidence" value="ECO:0007669"/>
    <property type="project" value="InterPro"/>
</dbReference>
<dbReference type="GO" id="GO:0005886">
    <property type="term" value="C:plasma membrane"/>
    <property type="evidence" value="ECO:0007669"/>
    <property type="project" value="TreeGrafter"/>
</dbReference>
<keyword evidence="4 5" id="KW-0472">Membrane</keyword>
<evidence type="ECO:0000313" key="7">
    <source>
        <dbReference type="EMBL" id="EHP70539.1"/>
    </source>
</evidence>
<keyword evidence="2 5" id="KW-0812">Transmembrane</keyword>
<feature type="transmembrane region" description="Helical" evidence="5">
    <location>
        <begin position="278"/>
        <end position="306"/>
    </location>
</feature>
<feature type="transmembrane region" description="Helical" evidence="5">
    <location>
        <begin position="109"/>
        <end position="131"/>
    </location>
</feature>
<dbReference type="CDD" id="cd17321">
    <property type="entry name" value="MFS_MMR_MDR_like"/>
    <property type="match status" value="1"/>
</dbReference>
<comment type="subcellular location">
    <subcellularLocation>
        <location evidence="1">Membrane</location>
        <topology evidence="1">Multi-pass membrane protein</topology>
    </subcellularLocation>
</comment>
<dbReference type="SUPFAM" id="SSF103473">
    <property type="entry name" value="MFS general substrate transporter"/>
    <property type="match status" value="1"/>
</dbReference>